<proteinExistence type="predicted"/>
<feature type="compositionally biased region" description="Acidic residues" evidence="1">
    <location>
        <begin position="61"/>
        <end position="75"/>
    </location>
</feature>
<dbReference type="Proteomes" id="UP000006265">
    <property type="component" value="Unassembled WGS sequence"/>
</dbReference>
<feature type="region of interest" description="Disordered" evidence="1">
    <location>
        <begin position="54"/>
        <end position="91"/>
    </location>
</feature>
<keyword evidence="4" id="KW-1185">Reference proteome</keyword>
<keyword evidence="2" id="KW-0472">Membrane</keyword>
<feature type="transmembrane region" description="Helical" evidence="2">
    <location>
        <begin position="28"/>
        <end position="47"/>
    </location>
</feature>
<evidence type="ECO:0000256" key="1">
    <source>
        <dbReference type="SAM" id="MobiDB-lite"/>
    </source>
</evidence>
<dbReference type="EMBL" id="AMRA01000095">
    <property type="protein sequence ID" value="EKF22616.1"/>
    <property type="molecule type" value="Genomic_DNA"/>
</dbReference>
<organism evidence="3 4">
    <name type="scientific">Mycolicibacterium hassiacum (strain DSM 44199 / CIP 105218 / JCM 12690 / 3849)</name>
    <name type="common">Mycobacterium hassiacum</name>
    <dbReference type="NCBI Taxonomy" id="1122247"/>
    <lineage>
        <taxon>Bacteria</taxon>
        <taxon>Bacillati</taxon>
        <taxon>Actinomycetota</taxon>
        <taxon>Actinomycetes</taxon>
        <taxon>Mycobacteriales</taxon>
        <taxon>Mycobacteriaceae</taxon>
        <taxon>Mycolicibacterium</taxon>
    </lineage>
</organism>
<evidence type="ECO:0000256" key="2">
    <source>
        <dbReference type="SAM" id="Phobius"/>
    </source>
</evidence>
<sequence>MNTYWLALTLLAQEPRDTGPEFGKASPMGLLVLVLLVLSTFLLVWSMNRQLRKVPKSFGDDSGDDAGDDSGDDVAGDGPADGDGPGRGSGG</sequence>
<accession>K5BEU6</accession>
<protein>
    <submittedName>
        <fullName evidence="3">Uncharacterized protein</fullName>
    </submittedName>
</protein>
<keyword evidence="2" id="KW-0812">Transmembrane</keyword>
<dbReference type="AlphaFoldDB" id="K5BEU6"/>
<dbReference type="PATRIC" id="fig|1122247.3.peg.3219"/>
<dbReference type="RefSeq" id="WP_005629535.1">
    <property type="nucleotide sequence ID" value="NZ_AMRA01000095.1"/>
</dbReference>
<name>K5BEU6_MYCHD</name>
<evidence type="ECO:0000313" key="4">
    <source>
        <dbReference type="Proteomes" id="UP000006265"/>
    </source>
</evidence>
<evidence type="ECO:0000313" key="3">
    <source>
        <dbReference type="EMBL" id="EKF22616.1"/>
    </source>
</evidence>
<reference evidence="3 4" key="1">
    <citation type="journal article" date="2012" name="J. Bacteriol.">
        <title>Genome sequence of Mycobacterium hassiacum DSM 44199, a rare source of heat-stable mycobacterial proteins.</title>
        <authorList>
            <person name="Tiago I."/>
            <person name="Maranha A."/>
            <person name="Mendes V."/>
            <person name="Alarico S."/>
            <person name="Moynihan P.J."/>
            <person name="Clarke A.J."/>
            <person name="Macedo-Ribeiro S."/>
            <person name="Pereira P.J."/>
            <person name="Empadinhas N."/>
        </authorList>
    </citation>
    <scope>NUCLEOTIDE SEQUENCE [LARGE SCALE GENOMIC DNA]</scope>
    <source>
        <strain evidence="4">DSM 44199 / CIP 105218 / JCM 12690 / 3849</strain>
    </source>
</reference>
<keyword evidence="2" id="KW-1133">Transmembrane helix</keyword>
<dbReference type="eggNOG" id="ENOG5033HJ6">
    <property type="taxonomic scope" value="Bacteria"/>
</dbReference>
<gene>
    <name evidence="3" type="ORF">C731_3356</name>
</gene>
<feature type="compositionally biased region" description="Gly residues" evidence="1">
    <location>
        <begin position="79"/>
        <end position="91"/>
    </location>
</feature>
<comment type="caution">
    <text evidence="3">The sequence shown here is derived from an EMBL/GenBank/DDBJ whole genome shotgun (WGS) entry which is preliminary data.</text>
</comment>
<dbReference type="STRING" id="1122247.GCA_000379865_04240"/>